<dbReference type="AlphaFoldDB" id="D9WWI1"/>
<dbReference type="Gene3D" id="3.40.50.150">
    <property type="entry name" value="Vaccinia Virus protein VP39"/>
    <property type="match status" value="1"/>
</dbReference>
<organism evidence="1 2">
    <name type="scientific">Streptomyces himastatinicus ATCC 53653</name>
    <dbReference type="NCBI Taxonomy" id="457427"/>
    <lineage>
        <taxon>Bacteria</taxon>
        <taxon>Bacillati</taxon>
        <taxon>Actinomycetota</taxon>
        <taxon>Actinomycetes</taxon>
        <taxon>Kitasatosporales</taxon>
        <taxon>Streptomycetaceae</taxon>
        <taxon>Streptomyces</taxon>
        <taxon>Streptomyces violaceusniger group</taxon>
    </lineage>
</organism>
<reference evidence="1 2" key="1">
    <citation type="submission" date="2009-02" db="EMBL/GenBank/DDBJ databases">
        <title>Annotation of Streptomyces hygroscopicus strain ATCC 53653.</title>
        <authorList>
            <consortium name="The Broad Institute Genome Sequencing Platform"/>
            <consortium name="Broad Institute Microbial Sequencing Center"/>
            <person name="Fischbach M."/>
            <person name="Godfrey P."/>
            <person name="Ward D."/>
            <person name="Young S."/>
            <person name="Zeng Q."/>
            <person name="Koehrsen M."/>
            <person name="Alvarado L."/>
            <person name="Berlin A.M."/>
            <person name="Bochicchio J."/>
            <person name="Borenstein D."/>
            <person name="Chapman S.B."/>
            <person name="Chen Z."/>
            <person name="Engels R."/>
            <person name="Freedman E."/>
            <person name="Gellesch M."/>
            <person name="Goldberg J."/>
            <person name="Griggs A."/>
            <person name="Gujja S."/>
            <person name="Heilman E.R."/>
            <person name="Heiman D.I."/>
            <person name="Hepburn T.A."/>
            <person name="Howarth C."/>
            <person name="Jen D."/>
            <person name="Larson L."/>
            <person name="Lewis B."/>
            <person name="Mehta T."/>
            <person name="Park D."/>
            <person name="Pearson M."/>
            <person name="Richards J."/>
            <person name="Roberts A."/>
            <person name="Saif S."/>
            <person name="Shea T.D."/>
            <person name="Shenoy N."/>
            <person name="Sisk P."/>
            <person name="Stolte C."/>
            <person name="Sykes S.N."/>
            <person name="Thomson T."/>
            <person name="Walk T."/>
            <person name="White J."/>
            <person name="Yandava C."/>
            <person name="Straight P."/>
            <person name="Clardy J."/>
            <person name="Hung D."/>
            <person name="Kolter R."/>
            <person name="Mekalanos J."/>
            <person name="Walker S."/>
            <person name="Walsh C.T."/>
            <person name="Wieland-Brown L.C."/>
            <person name="Haas B."/>
            <person name="Nusbaum C."/>
            <person name="Birren B."/>
        </authorList>
    </citation>
    <scope>NUCLEOTIDE SEQUENCE [LARGE SCALE GENOMIC DNA]</scope>
    <source>
        <strain evidence="1 2">ATCC 53653</strain>
    </source>
</reference>
<dbReference type="EMBL" id="GG657754">
    <property type="protein sequence ID" value="EFL28607.1"/>
    <property type="molecule type" value="Genomic_DNA"/>
</dbReference>
<dbReference type="InterPro" id="IPR029063">
    <property type="entry name" value="SAM-dependent_MTases_sf"/>
</dbReference>
<dbReference type="STRING" id="457427.SSOG_08321"/>
<evidence type="ECO:0000313" key="2">
    <source>
        <dbReference type="Proteomes" id="UP000003963"/>
    </source>
</evidence>
<evidence type="ECO:0000313" key="1">
    <source>
        <dbReference type="EMBL" id="EFL28607.1"/>
    </source>
</evidence>
<proteinExistence type="predicted"/>
<keyword evidence="2" id="KW-1185">Reference proteome</keyword>
<accession>D9WWI1</accession>
<dbReference type="HOGENOM" id="CLU_2439502_0_0_11"/>
<protein>
    <submittedName>
        <fullName evidence="1">Uncharacterized protein</fullName>
    </submittedName>
</protein>
<gene>
    <name evidence="1" type="ORF">SSOG_08321</name>
</gene>
<sequence length="90" mass="9691">MEWAAPGSCLVLSHVTGDFTDETPDDRDWAPLSVSPVTAAPRDRAGIMGFFRGLDVLEPGLVQLPAWRPGIGAKDDPSRVWAYGGVARKL</sequence>
<dbReference type="InterPro" id="IPR006764">
    <property type="entry name" value="SAM_dep_MeTrfase_SAV2177_type"/>
</dbReference>
<dbReference type="Pfam" id="PF04672">
    <property type="entry name" value="Methyltransf_19"/>
    <property type="match status" value="1"/>
</dbReference>
<dbReference type="Proteomes" id="UP000003963">
    <property type="component" value="Unassembled WGS sequence"/>
</dbReference>
<name>D9WWI1_9ACTN</name>